<keyword evidence="2" id="KW-1185">Reference proteome</keyword>
<evidence type="ECO:0000313" key="1">
    <source>
        <dbReference type="EMBL" id="KAH7918739.1"/>
    </source>
</evidence>
<evidence type="ECO:0000313" key="2">
    <source>
        <dbReference type="Proteomes" id="UP000790709"/>
    </source>
</evidence>
<accession>A0ACB8B0I8</accession>
<reference evidence="1" key="1">
    <citation type="journal article" date="2021" name="New Phytol.">
        <title>Evolutionary innovations through gain and loss of genes in the ectomycorrhizal Boletales.</title>
        <authorList>
            <person name="Wu G."/>
            <person name="Miyauchi S."/>
            <person name="Morin E."/>
            <person name="Kuo A."/>
            <person name="Drula E."/>
            <person name="Varga T."/>
            <person name="Kohler A."/>
            <person name="Feng B."/>
            <person name="Cao Y."/>
            <person name="Lipzen A."/>
            <person name="Daum C."/>
            <person name="Hundley H."/>
            <person name="Pangilinan J."/>
            <person name="Johnson J."/>
            <person name="Barry K."/>
            <person name="LaButti K."/>
            <person name="Ng V."/>
            <person name="Ahrendt S."/>
            <person name="Min B."/>
            <person name="Choi I.G."/>
            <person name="Park H."/>
            <person name="Plett J.M."/>
            <person name="Magnuson J."/>
            <person name="Spatafora J.W."/>
            <person name="Nagy L.G."/>
            <person name="Henrissat B."/>
            <person name="Grigoriev I.V."/>
            <person name="Yang Z.L."/>
            <person name="Xu J."/>
            <person name="Martin F.M."/>
        </authorList>
    </citation>
    <scope>NUCLEOTIDE SEQUENCE</scope>
    <source>
        <strain evidence="1">KUC20120723A-06</strain>
    </source>
</reference>
<gene>
    <name evidence="1" type="ORF">BV22DRAFT_898944</name>
</gene>
<dbReference type="EMBL" id="MU266741">
    <property type="protein sequence ID" value="KAH7918739.1"/>
    <property type="molecule type" value="Genomic_DNA"/>
</dbReference>
<organism evidence="1 2">
    <name type="scientific">Leucogyrophana mollusca</name>
    <dbReference type="NCBI Taxonomy" id="85980"/>
    <lineage>
        <taxon>Eukaryota</taxon>
        <taxon>Fungi</taxon>
        <taxon>Dikarya</taxon>
        <taxon>Basidiomycota</taxon>
        <taxon>Agaricomycotina</taxon>
        <taxon>Agaricomycetes</taxon>
        <taxon>Agaricomycetidae</taxon>
        <taxon>Boletales</taxon>
        <taxon>Boletales incertae sedis</taxon>
        <taxon>Leucogyrophana</taxon>
    </lineage>
</organism>
<protein>
    <submittedName>
        <fullName evidence="1">Uncharacterized protein</fullName>
    </submittedName>
</protein>
<dbReference type="Proteomes" id="UP000790709">
    <property type="component" value="Unassembled WGS sequence"/>
</dbReference>
<sequence>MAVPCAIADKVALDVPDVHSPHSTRRQRPLGLGVRGCAWAPNLAPPSSPVVFSPQASPRHTTKHYAHRLDSYARSHHAVPSCPVRGLPSERVRSDHMPFRTRPLASLSNISSRAISDILSRGGMRQALASSQPSPHSYASSPPEHNPPLSLSSSPPCSPCCRRLDDTLFPSRITSHPPHIHAGIEIIDRYVTMDQHTTPDGCAREDGTVYPPLSCSNYLSIYRMSRWRRGSELGERARRPNMLLPCWSRTFLSNGPRGFRGHRCLPVT</sequence>
<comment type="caution">
    <text evidence="1">The sequence shown here is derived from an EMBL/GenBank/DDBJ whole genome shotgun (WGS) entry which is preliminary data.</text>
</comment>
<name>A0ACB8B0I8_9AGAM</name>
<proteinExistence type="predicted"/>